<dbReference type="InterPro" id="IPR024344">
    <property type="entry name" value="MDMPI_metal-binding"/>
</dbReference>
<sequence>MSALDHERYCAEIVRQAGLLGEAVDGAAPSARVPTCPDWSLEQLMLHLGGEHRWVERIVRTRDEVEVCAAQASGNLESAGQDPAVLGTWLVEGAEGLADVLRSAGPEAAVWNPVEGVRPVALSWARRMTHETLVHRADAGFALGKEFTPEPELAVDALDEWMQLCSLPQLLEADPEAIRLPGSGGTVHLHATDAGVELAAEWAVDLTGDPITWRRAHEKAAVALRGPLNELLLVAYRRKELSEADVEVRGDAELLETWLDRVTGWFR</sequence>
<dbReference type="Proteomes" id="UP000548304">
    <property type="component" value="Unassembled WGS sequence"/>
</dbReference>
<dbReference type="PANTHER" id="PTHR40758">
    <property type="entry name" value="CONSERVED PROTEIN"/>
    <property type="match status" value="1"/>
</dbReference>
<dbReference type="InterPro" id="IPR010872">
    <property type="entry name" value="MDMPI_C-term_domain"/>
</dbReference>
<feature type="domain" description="Mycothiol-dependent maleylpyruvate isomerase metal-binding" evidence="2">
    <location>
        <begin position="12"/>
        <end position="139"/>
    </location>
</feature>
<comment type="caution">
    <text evidence="3">The sequence shown here is derived from an EMBL/GenBank/DDBJ whole genome shotgun (WGS) entry which is preliminary data.</text>
</comment>
<dbReference type="GO" id="GO:0046872">
    <property type="term" value="F:metal ion binding"/>
    <property type="evidence" value="ECO:0007669"/>
    <property type="project" value="InterPro"/>
</dbReference>
<dbReference type="RefSeq" id="WP_179535708.1">
    <property type="nucleotide sequence ID" value="NZ_JACBYW010000004.1"/>
</dbReference>
<dbReference type="InterPro" id="IPR034660">
    <property type="entry name" value="DinB/YfiT-like"/>
</dbReference>
<keyword evidence="4" id="KW-1185">Reference proteome</keyword>
<dbReference type="SUPFAM" id="SSF109854">
    <property type="entry name" value="DinB/YfiT-like putative metalloenzymes"/>
    <property type="match status" value="1"/>
</dbReference>
<reference evidence="3 4" key="1">
    <citation type="submission" date="2020-07" db="EMBL/GenBank/DDBJ databases">
        <title>Genomic Encyclopedia of Type Strains, Phase III (KMG-III): the genomes of soil and plant-associated and newly described type strains.</title>
        <authorList>
            <person name="Whitman W."/>
        </authorList>
    </citation>
    <scope>NUCLEOTIDE SEQUENCE [LARGE SCALE GENOMIC DNA]</scope>
    <source>
        <strain evidence="3 4">CECT 8576</strain>
    </source>
</reference>
<dbReference type="NCBIfam" id="TIGR03083">
    <property type="entry name" value="maleylpyruvate isomerase family mycothiol-dependent enzyme"/>
    <property type="match status" value="1"/>
</dbReference>
<evidence type="ECO:0000313" key="3">
    <source>
        <dbReference type="EMBL" id="NYH79301.1"/>
    </source>
</evidence>
<name>A0A852YXD5_9ACTN</name>
<gene>
    <name evidence="3" type="ORF">FHR84_002635</name>
</gene>
<protein>
    <submittedName>
        <fullName evidence="3">Uncharacterized protein (TIGR03083 family)</fullName>
    </submittedName>
</protein>
<accession>A0A852YXD5</accession>
<dbReference type="Pfam" id="PF11716">
    <property type="entry name" value="MDMPI_N"/>
    <property type="match status" value="1"/>
</dbReference>
<dbReference type="Pfam" id="PF07398">
    <property type="entry name" value="MDMPI_C"/>
    <property type="match status" value="1"/>
</dbReference>
<dbReference type="PANTHER" id="PTHR40758:SF1">
    <property type="entry name" value="CONSERVED PROTEIN"/>
    <property type="match status" value="1"/>
</dbReference>
<organism evidence="3 4">
    <name type="scientific">Actinopolyspora biskrensis</name>
    <dbReference type="NCBI Taxonomy" id="1470178"/>
    <lineage>
        <taxon>Bacteria</taxon>
        <taxon>Bacillati</taxon>
        <taxon>Actinomycetota</taxon>
        <taxon>Actinomycetes</taxon>
        <taxon>Actinopolysporales</taxon>
        <taxon>Actinopolysporaceae</taxon>
        <taxon>Actinopolyspora</taxon>
    </lineage>
</organism>
<feature type="domain" description="MDMPI C-terminal" evidence="1">
    <location>
        <begin position="152"/>
        <end position="256"/>
    </location>
</feature>
<proteinExistence type="predicted"/>
<dbReference type="GO" id="GO:0005886">
    <property type="term" value="C:plasma membrane"/>
    <property type="evidence" value="ECO:0007669"/>
    <property type="project" value="TreeGrafter"/>
</dbReference>
<dbReference type="InterPro" id="IPR017517">
    <property type="entry name" value="Maleyloyr_isom"/>
</dbReference>
<dbReference type="EMBL" id="JACBYW010000004">
    <property type="protein sequence ID" value="NYH79301.1"/>
    <property type="molecule type" value="Genomic_DNA"/>
</dbReference>
<dbReference type="AlphaFoldDB" id="A0A852YXD5"/>
<evidence type="ECO:0000259" key="1">
    <source>
        <dbReference type="Pfam" id="PF07398"/>
    </source>
</evidence>
<evidence type="ECO:0000259" key="2">
    <source>
        <dbReference type="Pfam" id="PF11716"/>
    </source>
</evidence>
<evidence type="ECO:0000313" key="4">
    <source>
        <dbReference type="Proteomes" id="UP000548304"/>
    </source>
</evidence>